<sequence>MIRATFQDLLEQFWHHLEQQDMTMWLSLPMDTWLALALFKLVTLAILHYMGHLFGVGKATSEETVLEESWTPGWNLR</sequence>
<evidence type="ECO:0000256" key="1">
    <source>
        <dbReference type="SAM" id="Phobius"/>
    </source>
</evidence>
<reference evidence="2 3" key="1">
    <citation type="journal article" date="2012" name="Genome Biol.">
        <title>Sequencing three crocodilian genomes to illuminate the evolution of archosaurs and amniotes.</title>
        <authorList>
            <person name="St John J.A."/>
            <person name="Braun E.L."/>
            <person name="Isberg S.R."/>
            <person name="Miles L.G."/>
            <person name="Chong A.Y."/>
            <person name="Gongora J."/>
            <person name="Dalzell P."/>
            <person name="Moran C."/>
            <person name="Bed'hom B."/>
            <person name="Abzhanov A."/>
            <person name="Burgess S.C."/>
            <person name="Cooksey A.M."/>
            <person name="Castoe T.A."/>
            <person name="Crawford N.G."/>
            <person name="Densmore L.D."/>
            <person name="Drew J.C."/>
            <person name="Edwards S.V."/>
            <person name="Faircloth B.C."/>
            <person name="Fujita M.K."/>
            <person name="Greenwold M.J."/>
            <person name="Hoffmann F.G."/>
            <person name="Howard J.M."/>
            <person name="Iguchi T."/>
            <person name="Janes D.E."/>
            <person name="Khan S.Y."/>
            <person name="Kohno S."/>
            <person name="de Koning A.J."/>
            <person name="Lance S.L."/>
            <person name="McCarthy F.M."/>
            <person name="McCormack J.E."/>
            <person name="Merchant M.E."/>
            <person name="Peterson D.G."/>
            <person name="Pollock D.D."/>
            <person name="Pourmand N."/>
            <person name="Raney B.J."/>
            <person name="Roessler K.A."/>
            <person name="Sanford J.R."/>
            <person name="Sawyer R.H."/>
            <person name="Schmidt C.J."/>
            <person name="Triplett E.W."/>
            <person name="Tuberville T.D."/>
            <person name="Venegas-Anaya M."/>
            <person name="Howard J.T."/>
            <person name="Jarvis E.D."/>
            <person name="Guillette L.J.Jr."/>
            <person name="Glenn T.C."/>
            <person name="Green R.E."/>
            <person name="Ray D.A."/>
        </authorList>
    </citation>
    <scope>NUCLEOTIDE SEQUENCE [LARGE SCALE GENOMIC DNA]</scope>
    <source>
        <strain evidence="2">KSC_2009_1</strain>
    </source>
</reference>
<accession>A0A151NX19</accession>
<keyword evidence="1" id="KW-1133">Transmembrane helix</keyword>
<organism evidence="2 3">
    <name type="scientific">Alligator mississippiensis</name>
    <name type="common">American alligator</name>
    <dbReference type="NCBI Taxonomy" id="8496"/>
    <lineage>
        <taxon>Eukaryota</taxon>
        <taxon>Metazoa</taxon>
        <taxon>Chordata</taxon>
        <taxon>Craniata</taxon>
        <taxon>Vertebrata</taxon>
        <taxon>Euteleostomi</taxon>
        <taxon>Archelosauria</taxon>
        <taxon>Archosauria</taxon>
        <taxon>Crocodylia</taxon>
        <taxon>Alligatoridae</taxon>
        <taxon>Alligatorinae</taxon>
        <taxon>Alligator</taxon>
    </lineage>
</organism>
<dbReference type="EMBL" id="AKHW03001628">
    <property type="protein sequence ID" value="KYO41283.1"/>
    <property type="molecule type" value="Genomic_DNA"/>
</dbReference>
<evidence type="ECO:0000313" key="2">
    <source>
        <dbReference type="EMBL" id="KYO41283.1"/>
    </source>
</evidence>
<keyword evidence="1" id="KW-0812">Transmembrane</keyword>
<feature type="transmembrane region" description="Helical" evidence="1">
    <location>
        <begin position="32"/>
        <end position="51"/>
    </location>
</feature>
<dbReference type="Proteomes" id="UP000050525">
    <property type="component" value="Unassembled WGS sequence"/>
</dbReference>
<keyword evidence="1" id="KW-0472">Membrane</keyword>
<dbReference type="AlphaFoldDB" id="A0A151NX19"/>
<keyword evidence="3" id="KW-1185">Reference proteome</keyword>
<evidence type="ECO:0000313" key="3">
    <source>
        <dbReference type="Proteomes" id="UP000050525"/>
    </source>
</evidence>
<name>A0A151NX19_ALLMI</name>
<proteinExistence type="predicted"/>
<gene>
    <name evidence="2" type="ORF">Y1Q_0006138</name>
</gene>
<protein>
    <submittedName>
        <fullName evidence="2">Uncharacterized protein</fullName>
    </submittedName>
</protein>
<comment type="caution">
    <text evidence="2">The sequence shown here is derived from an EMBL/GenBank/DDBJ whole genome shotgun (WGS) entry which is preliminary data.</text>
</comment>